<feature type="transmembrane region" description="Helical" evidence="1">
    <location>
        <begin position="6"/>
        <end position="30"/>
    </location>
</feature>
<organism evidence="3 4">
    <name type="scientific">Methanoculleus palmolei</name>
    <dbReference type="NCBI Taxonomy" id="72612"/>
    <lineage>
        <taxon>Archaea</taxon>
        <taxon>Methanobacteriati</taxon>
        <taxon>Methanobacteriota</taxon>
        <taxon>Stenosarchaea group</taxon>
        <taxon>Methanomicrobia</taxon>
        <taxon>Methanomicrobiales</taxon>
        <taxon>Methanomicrobiaceae</taxon>
        <taxon>Methanoculleus</taxon>
    </lineage>
</organism>
<keyword evidence="1" id="KW-1133">Transmembrane helix</keyword>
<evidence type="ECO:0000313" key="3">
    <source>
        <dbReference type="EMBL" id="WOX54894.1"/>
    </source>
</evidence>
<keyword evidence="1" id="KW-0472">Membrane</keyword>
<dbReference type="EMBL" id="CP137641">
    <property type="protein sequence ID" value="WOX54894.1"/>
    <property type="molecule type" value="Genomic_DNA"/>
</dbReference>
<dbReference type="InterPro" id="IPR012859">
    <property type="entry name" value="Pilin_N_archaeal"/>
</dbReference>
<gene>
    <name evidence="3" type="ORF">R6Y95_05325</name>
</gene>
<sequence>MVNNNAVSPVVGVMLMLVVTIIIAATVSAFSGGLMEDTKKAPNAQIRYVGVSSYVDNAATMAPGMVFEHVGGDTVDLTTLQLDLSYDDGTMAVCLVTYNDPPSRGYTQGYPDRERKDVRMEKFGAGLSATERKNPLLNAGERFIIYSDGHNRIPDLWEKQRILRYQADRQDPSVEPGYHGGNTYSSGQFLMTDGRTEYTLSDRDSGTILAHGFCYGETV</sequence>
<evidence type="ECO:0000256" key="1">
    <source>
        <dbReference type="SAM" id="Phobius"/>
    </source>
</evidence>
<dbReference type="InterPro" id="IPR013373">
    <property type="entry name" value="Flagellin/pilin_N_arc"/>
</dbReference>
<reference evidence="3 4" key="1">
    <citation type="submission" date="2023-10" db="EMBL/GenBank/DDBJ databases">
        <title>The complete genome sequence of Methanoculleus palmolei DSM 4273.</title>
        <authorList>
            <person name="Lai S.-J."/>
            <person name="You Y.-T."/>
            <person name="Chen S.-C."/>
        </authorList>
    </citation>
    <scope>NUCLEOTIDE SEQUENCE [LARGE SCALE GENOMIC DNA]</scope>
    <source>
        <strain evidence="3 4">DSM 4273</strain>
    </source>
</reference>
<accession>A0ABD8A5R1</accession>
<dbReference type="NCBIfam" id="TIGR02537">
    <property type="entry name" value="arch_flag_Nterm"/>
    <property type="match status" value="1"/>
</dbReference>
<keyword evidence="4" id="KW-1185">Reference proteome</keyword>
<name>A0ABD8A5R1_9EURY</name>
<feature type="domain" description="Archaeal Type IV pilin N-terminal" evidence="2">
    <location>
        <begin position="5"/>
        <end position="85"/>
    </location>
</feature>
<dbReference type="Proteomes" id="UP001626603">
    <property type="component" value="Chromosome"/>
</dbReference>
<keyword evidence="1" id="KW-0812">Transmembrane</keyword>
<dbReference type="Pfam" id="PF07790">
    <property type="entry name" value="Pilin_N"/>
    <property type="match status" value="1"/>
</dbReference>
<protein>
    <submittedName>
        <fullName evidence="3">Type IV pilin N-terminal domain-containing protein</fullName>
    </submittedName>
</protein>
<dbReference type="AlphaFoldDB" id="A0ABD8A5R1"/>
<proteinExistence type="predicted"/>
<evidence type="ECO:0000313" key="4">
    <source>
        <dbReference type="Proteomes" id="UP001626603"/>
    </source>
</evidence>
<evidence type="ECO:0000259" key="2">
    <source>
        <dbReference type="Pfam" id="PF07790"/>
    </source>
</evidence>